<dbReference type="Gene3D" id="1.10.20.60">
    <property type="entry name" value="Glu-tRNAGln amidotransferase C subunit, N-terminal domain"/>
    <property type="match status" value="1"/>
</dbReference>
<dbReference type="GO" id="GO:0050567">
    <property type="term" value="F:glutaminyl-tRNA synthase (glutamine-hydrolyzing) activity"/>
    <property type="evidence" value="ECO:0007669"/>
    <property type="project" value="UniProtKB-UniRule"/>
</dbReference>
<sequence>MSNSGDGVAVEDVRRIAELSHLQLNPQEEAGMLRDLNAILGYVAQLNELDTSAIAPMAQVAEILDLEGVVEAHLREDKAGSCLERSSVMISAPDSDGIFFKVPKVIER</sequence>
<dbReference type="Proteomes" id="UP000538666">
    <property type="component" value="Unassembled WGS sequence"/>
</dbReference>
<dbReference type="GO" id="GO:0005524">
    <property type="term" value="F:ATP binding"/>
    <property type="evidence" value="ECO:0007669"/>
    <property type="project" value="UniProtKB-KW"/>
</dbReference>
<comment type="similarity">
    <text evidence="1">Belongs to the GatC family.</text>
</comment>
<organism evidence="2 3">
    <name type="scientific">Silvibacterium bohemicum</name>
    <dbReference type="NCBI Taxonomy" id="1577686"/>
    <lineage>
        <taxon>Bacteria</taxon>
        <taxon>Pseudomonadati</taxon>
        <taxon>Acidobacteriota</taxon>
        <taxon>Terriglobia</taxon>
        <taxon>Terriglobales</taxon>
        <taxon>Acidobacteriaceae</taxon>
        <taxon>Silvibacterium</taxon>
    </lineage>
</organism>
<keyword evidence="2" id="KW-0808">Transferase</keyword>
<name>A0A841K1H6_9BACT</name>
<evidence type="ECO:0000313" key="3">
    <source>
        <dbReference type="Proteomes" id="UP000538666"/>
    </source>
</evidence>
<comment type="function">
    <text evidence="1">Allows the formation of correctly charged Asn-tRNA(Asn) or Gln-tRNA(Gln) through the transamidation of misacylated Asp-tRNA(Asn) or Glu-tRNA(Gln) in organisms which lack either or both of asparaginyl-tRNA or glutaminyl-tRNA synthetases. The reaction takes place in the presence of glutamine and ATP through an activated phospho-Asp-tRNA(Asn) or phospho-Glu-tRNA(Gln).</text>
</comment>
<reference evidence="2 3" key="1">
    <citation type="submission" date="2020-08" db="EMBL/GenBank/DDBJ databases">
        <title>Genomic Encyclopedia of Type Strains, Phase IV (KMG-IV): sequencing the most valuable type-strain genomes for metagenomic binning, comparative biology and taxonomic classification.</title>
        <authorList>
            <person name="Goeker M."/>
        </authorList>
    </citation>
    <scope>NUCLEOTIDE SEQUENCE [LARGE SCALE GENOMIC DNA]</scope>
    <source>
        <strain evidence="2 3">DSM 103733</strain>
    </source>
</reference>
<keyword evidence="1" id="KW-0547">Nucleotide-binding</keyword>
<dbReference type="HAMAP" id="MF_00122">
    <property type="entry name" value="GatC"/>
    <property type="match status" value="1"/>
</dbReference>
<dbReference type="OrthoDB" id="9813938at2"/>
<dbReference type="PANTHER" id="PTHR15004">
    <property type="entry name" value="GLUTAMYL-TRNA(GLN) AMIDOTRANSFERASE SUBUNIT C, MITOCHONDRIAL"/>
    <property type="match status" value="1"/>
</dbReference>
<protein>
    <recommendedName>
        <fullName evidence="1">Aspartyl/glutamyl-tRNA(Asn/Gln) amidotransferase subunit C</fullName>
        <shortName evidence="1">Asp/Glu-ADT subunit C</shortName>
        <ecNumber evidence="1">6.3.5.-</ecNumber>
    </recommendedName>
</protein>
<evidence type="ECO:0000256" key="1">
    <source>
        <dbReference type="HAMAP-Rule" id="MF_00122"/>
    </source>
</evidence>
<dbReference type="GO" id="GO:0006412">
    <property type="term" value="P:translation"/>
    <property type="evidence" value="ECO:0007669"/>
    <property type="project" value="UniProtKB-UniRule"/>
</dbReference>
<evidence type="ECO:0000313" key="2">
    <source>
        <dbReference type="EMBL" id="MBB6146447.1"/>
    </source>
</evidence>
<keyword evidence="3" id="KW-1185">Reference proteome</keyword>
<dbReference type="GO" id="GO:0006450">
    <property type="term" value="P:regulation of translational fidelity"/>
    <property type="evidence" value="ECO:0007669"/>
    <property type="project" value="InterPro"/>
</dbReference>
<accession>A0A841K1H6</accession>
<keyword evidence="1" id="KW-0067">ATP-binding</keyword>
<dbReference type="EMBL" id="JACHEK010000009">
    <property type="protein sequence ID" value="MBB6146447.1"/>
    <property type="molecule type" value="Genomic_DNA"/>
</dbReference>
<dbReference type="InterPro" id="IPR036113">
    <property type="entry name" value="Asp/Glu-ADT_sf_sub_c"/>
</dbReference>
<keyword evidence="1 2" id="KW-0436">Ligase</keyword>
<dbReference type="NCBIfam" id="TIGR00135">
    <property type="entry name" value="gatC"/>
    <property type="match status" value="1"/>
</dbReference>
<proteinExistence type="inferred from homology"/>
<dbReference type="GO" id="GO:0070681">
    <property type="term" value="P:glutaminyl-tRNAGln biosynthesis via transamidation"/>
    <property type="evidence" value="ECO:0007669"/>
    <property type="project" value="TreeGrafter"/>
</dbReference>
<dbReference type="EC" id="6.3.5.-" evidence="1"/>
<dbReference type="Pfam" id="PF02686">
    <property type="entry name" value="GatC"/>
    <property type="match status" value="1"/>
</dbReference>
<dbReference type="GO" id="GO:0016740">
    <property type="term" value="F:transferase activity"/>
    <property type="evidence" value="ECO:0007669"/>
    <property type="project" value="UniProtKB-KW"/>
</dbReference>
<dbReference type="RefSeq" id="WP_050058127.1">
    <property type="nucleotide sequence ID" value="NZ_JACHEK010000009.1"/>
</dbReference>
<comment type="subunit">
    <text evidence="1">Heterotrimer of A, B and C subunits.</text>
</comment>
<dbReference type="PANTHER" id="PTHR15004:SF0">
    <property type="entry name" value="GLUTAMYL-TRNA(GLN) AMIDOTRANSFERASE SUBUNIT C, MITOCHONDRIAL"/>
    <property type="match status" value="1"/>
</dbReference>
<comment type="caution">
    <text evidence="2">The sequence shown here is derived from an EMBL/GenBank/DDBJ whole genome shotgun (WGS) entry which is preliminary data.</text>
</comment>
<keyword evidence="1" id="KW-0648">Protein biosynthesis</keyword>
<dbReference type="AlphaFoldDB" id="A0A841K1H6"/>
<dbReference type="InterPro" id="IPR003837">
    <property type="entry name" value="GatC"/>
</dbReference>
<comment type="catalytic activity">
    <reaction evidence="1">
        <text>L-glutamyl-tRNA(Gln) + L-glutamine + ATP + H2O = L-glutaminyl-tRNA(Gln) + L-glutamate + ADP + phosphate + H(+)</text>
        <dbReference type="Rhea" id="RHEA:17521"/>
        <dbReference type="Rhea" id="RHEA-COMP:9681"/>
        <dbReference type="Rhea" id="RHEA-COMP:9684"/>
        <dbReference type="ChEBI" id="CHEBI:15377"/>
        <dbReference type="ChEBI" id="CHEBI:15378"/>
        <dbReference type="ChEBI" id="CHEBI:29985"/>
        <dbReference type="ChEBI" id="CHEBI:30616"/>
        <dbReference type="ChEBI" id="CHEBI:43474"/>
        <dbReference type="ChEBI" id="CHEBI:58359"/>
        <dbReference type="ChEBI" id="CHEBI:78520"/>
        <dbReference type="ChEBI" id="CHEBI:78521"/>
        <dbReference type="ChEBI" id="CHEBI:456216"/>
    </reaction>
</comment>
<comment type="catalytic activity">
    <reaction evidence="1">
        <text>L-aspartyl-tRNA(Asn) + L-glutamine + ATP + H2O = L-asparaginyl-tRNA(Asn) + L-glutamate + ADP + phosphate + 2 H(+)</text>
        <dbReference type="Rhea" id="RHEA:14513"/>
        <dbReference type="Rhea" id="RHEA-COMP:9674"/>
        <dbReference type="Rhea" id="RHEA-COMP:9677"/>
        <dbReference type="ChEBI" id="CHEBI:15377"/>
        <dbReference type="ChEBI" id="CHEBI:15378"/>
        <dbReference type="ChEBI" id="CHEBI:29985"/>
        <dbReference type="ChEBI" id="CHEBI:30616"/>
        <dbReference type="ChEBI" id="CHEBI:43474"/>
        <dbReference type="ChEBI" id="CHEBI:58359"/>
        <dbReference type="ChEBI" id="CHEBI:78515"/>
        <dbReference type="ChEBI" id="CHEBI:78516"/>
        <dbReference type="ChEBI" id="CHEBI:456216"/>
    </reaction>
</comment>
<gene>
    <name evidence="1" type="primary">gatC</name>
    <name evidence="2" type="ORF">HNQ77_004419</name>
</gene>
<dbReference type="SUPFAM" id="SSF141000">
    <property type="entry name" value="Glu-tRNAGln amidotransferase C subunit"/>
    <property type="match status" value="1"/>
</dbReference>